<dbReference type="InterPro" id="IPR013083">
    <property type="entry name" value="Znf_RING/FYVE/PHD"/>
</dbReference>
<evidence type="ECO:0000256" key="2">
    <source>
        <dbReference type="ARBA" id="ARBA00022771"/>
    </source>
</evidence>
<dbReference type="PANTHER" id="PTHR39490:SF8">
    <property type="entry name" value="ZINC FINGER FYVE DOMAIN-CONTAINING PROTEIN 21"/>
    <property type="match status" value="1"/>
</dbReference>
<evidence type="ECO:0000256" key="5">
    <source>
        <dbReference type="SAM" id="MobiDB-lite"/>
    </source>
</evidence>
<evidence type="ECO:0000313" key="8">
    <source>
        <dbReference type="Proteomes" id="UP001648503"/>
    </source>
</evidence>
<accession>A0ABQ8F760</accession>
<dbReference type="PANTHER" id="PTHR39490">
    <property type="entry name" value="ARRESTIN DOMAIN-CONTAINING PROTEIN D"/>
    <property type="match status" value="1"/>
</dbReference>
<dbReference type="Proteomes" id="UP001648503">
    <property type="component" value="Unassembled WGS sequence"/>
</dbReference>
<comment type="caution">
    <text evidence="7">The sequence shown here is derived from an EMBL/GenBank/DDBJ whole genome shotgun (WGS) entry which is preliminary data.</text>
</comment>
<keyword evidence="1" id="KW-0479">Metal-binding</keyword>
<keyword evidence="3" id="KW-0862">Zinc</keyword>
<dbReference type="InterPro" id="IPR011011">
    <property type="entry name" value="Znf_FYVE_PHD"/>
</dbReference>
<dbReference type="SUPFAM" id="SSF57903">
    <property type="entry name" value="FYVE/PHD zinc finger"/>
    <property type="match status" value="1"/>
</dbReference>
<organism evidence="7 8">
    <name type="scientific">Batrachochytrium salamandrivorans</name>
    <dbReference type="NCBI Taxonomy" id="1357716"/>
    <lineage>
        <taxon>Eukaryota</taxon>
        <taxon>Fungi</taxon>
        <taxon>Fungi incertae sedis</taxon>
        <taxon>Chytridiomycota</taxon>
        <taxon>Chytridiomycota incertae sedis</taxon>
        <taxon>Chytridiomycetes</taxon>
        <taxon>Rhizophydiales</taxon>
        <taxon>Rhizophydiales incertae sedis</taxon>
        <taxon>Batrachochytrium</taxon>
    </lineage>
</organism>
<evidence type="ECO:0000313" key="7">
    <source>
        <dbReference type="EMBL" id="KAH6593329.1"/>
    </source>
</evidence>
<keyword evidence="8" id="KW-1185">Reference proteome</keyword>
<dbReference type="InterPro" id="IPR000306">
    <property type="entry name" value="Znf_FYVE"/>
</dbReference>
<reference evidence="7 8" key="1">
    <citation type="submission" date="2021-02" db="EMBL/GenBank/DDBJ databases">
        <title>Variation within the Batrachochytrium salamandrivorans European outbreak.</title>
        <authorList>
            <person name="Kelly M."/>
            <person name="Pasmans F."/>
            <person name="Shea T.P."/>
            <person name="Munoz J.F."/>
            <person name="Carranza S."/>
            <person name="Cuomo C.A."/>
            <person name="Martel A."/>
        </authorList>
    </citation>
    <scope>NUCLEOTIDE SEQUENCE [LARGE SCALE GENOMIC DNA]</scope>
    <source>
        <strain evidence="7 8">AMFP18/2</strain>
    </source>
</reference>
<dbReference type="InterPro" id="IPR052113">
    <property type="entry name" value="FYVE-type_Zinc_Finger"/>
</dbReference>
<dbReference type="EMBL" id="JAFCIX010000357">
    <property type="protein sequence ID" value="KAH6593329.1"/>
    <property type="molecule type" value="Genomic_DNA"/>
</dbReference>
<sequence>MALPSQHSNASLHVLDCSQSSSLSCSATTTRTPCSTKEPPIQPISQHWRRTCLGPPASMSPAVAVLVAAALNSYLPEFNPLPGRILKSPEIQQSTLEQQHSQHNPQQHPQHDPQHDPQNNLQQHLQHDPQHHLQSLHDLQPPFQNHRSLSLSLISKPHDATPFIPAAISAPEISLNVAVAAAVAAAATTSNLPSLPCPTYSEIPMTTKADVLPIADVSSPACTTCPASMGDSGTACAMQPLRLHHNVAHPHLQIHPISLQNQSQSHDKNYNHDKNHNQSTLSLKLPELDWTSHPDQNLISDQPRVHKYCSFITASIIAANQDHTHGPCIPPPILHAVPLDAAAAVTESTTCLLEGQATAETVHELPIVVVPSDQLPNDNLHGYQTPIRIRWGPKEAHQKLQDHYVHTTRESHHVQEQLQRQKLIAACYQSPPPARRLARDLHHGHKSIRTMSRVRTTGVGHQHHPITGDDIDRSLRRPALRSAIRPVLRPAIRPLSVAMIHPCTTSNAVKSQANVVVGFAPKARDLSHDAAASTQPPCMPMNQNSHPTHPHTAGSNMHATKRLEQGLFPHPMCSVAGTQRGIVRKLPHHRDTVPTNYHPANILRNGFGCEEDELGSAKNYALADDLDSVIAAQSSYRSNRSSLPTCELLPGPSRSSILYAGLHQSTLCQREINHRYFGGTHPKGIDCRSASVNDSSCTHLQTIQEHRSTLIRHNRLDYECGELDASSDISCEFREVPKSTHKRSFILGFPFKLFHSVFFRDSFTAIERSWPHWMNDSSSNVCFGCSCSFTLMNRRHHCRMCGYLFCHACTAFRVPIGLHGRYDPDGVLSRACRRCKCSQAED</sequence>
<evidence type="ECO:0000259" key="6">
    <source>
        <dbReference type="PROSITE" id="PS50178"/>
    </source>
</evidence>
<dbReference type="SMART" id="SM00064">
    <property type="entry name" value="FYVE"/>
    <property type="match status" value="1"/>
</dbReference>
<dbReference type="InterPro" id="IPR017455">
    <property type="entry name" value="Znf_FYVE-rel"/>
</dbReference>
<evidence type="ECO:0000256" key="4">
    <source>
        <dbReference type="PROSITE-ProRule" id="PRU00091"/>
    </source>
</evidence>
<protein>
    <recommendedName>
        <fullName evidence="6">FYVE-type domain-containing protein</fullName>
    </recommendedName>
</protein>
<dbReference type="CDD" id="cd15760">
    <property type="entry name" value="FYVE_scVPS27p_like"/>
    <property type="match status" value="1"/>
</dbReference>
<feature type="compositionally biased region" description="Low complexity" evidence="5">
    <location>
        <begin position="98"/>
        <end position="108"/>
    </location>
</feature>
<dbReference type="Pfam" id="PF01363">
    <property type="entry name" value="FYVE"/>
    <property type="match status" value="1"/>
</dbReference>
<dbReference type="Gene3D" id="3.30.40.10">
    <property type="entry name" value="Zinc/RING finger domain, C3HC4 (zinc finger)"/>
    <property type="match status" value="1"/>
</dbReference>
<evidence type="ECO:0000256" key="1">
    <source>
        <dbReference type="ARBA" id="ARBA00022723"/>
    </source>
</evidence>
<gene>
    <name evidence="7" type="ORF">BASA50_007537</name>
</gene>
<feature type="region of interest" description="Disordered" evidence="5">
    <location>
        <begin position="94"/>
        <end position="133"/>
    </location>
</feature>
<feature type="domain" description="FYVE-type" evidence="6">
    <location>
        <begin position="776"/>
        <end position="840"/>
    </location>
</feature>
<keyword evidence="2 4" id="KW-0863">Zinc-finger</keyword>
<proteinExistence type="predicted"/>
<dbReference type="PROSITE" id="PS50178">
    <property type="entry name" value="ZF_FYVE"/>
    <property type="match status" value="1"/>
</dbReference>
<evidence type="ECO:0000256" key="3">
    <source>
        <dbReference type="ARBA" id="ARBA00022833"/>
    </source>
</evidence>
<name>A0ABQ8F760_9FUNG</name>